<keyword evidence="3 14" id="KW-0813">Transport</keyword>
<evidence type="ECO:0000256" key="11">
    <source>
        <dbReference type="ARBA" id="ARBA00023136"/>
    </source>
</evidence>
<dbReference type="Pfam" id="PF00593">
    <property type="entry name" value="TonB_dep_Rec_b-barrel"/>
    <property type="match status" value="1"/>
</dbReference>
<dbReference type="Proteomes" id="UP000071778">
    <property type="component" value="Chromosome"/>
</dbReference>
<evidence type="ECO:0000256" key="3">
    <source>
        <dbReference type="ARBA" id="ARBA00022448"/>
    </source>
</evidence>
<dbReference type="InterPro" id="IPR010105">
    <property type="entry name" value="TonB_sidphr_rcpt"/>
</dbReference>
<evidence type="ECO:0000256" key="4">
    <source>
        <dbReference type="ARBA" id="ARBA00022452"/>
    </source>
</evidence>
<accession>A0A127QHJ4</accession>
<evidence type="ECO:0000256" key="8">
    <source>
        <dbReference type="ARBA" id="ARBA00023004"/>
    </source>
</evidence>
<dbReference type="PATRIC" id="fig|279058.18.peg.1730"/>
<evidence type="ECO:0000256" key="14">
    <source>
        <dbReference type="PROSITE-ProRule" id="PRU01360"/>
    </source>
</evidence>
<evidence type="ECO:0000256" key="13">
    <source>
        <dbReference type="ARBA" id="ARBA00023237"/>
    </source>
</evidence>
<dbReference type="SMART" id="SM00965">
    <property type="entry name" value="STN"/>
    <property type="match status" value="1"/>
</dbReference>
<sequence>MMSPLAASVLVVAATSVWSIPAFAAAAQPAKSSFNIPAGQLEQVLVAIAKSVRGIILFDPTLVGSLKSAGVNGSFTVQDALREAMQGTGLEAIANPDGSFGVRRAAVKTTLPTAPEILSAPSVLPEPEPEPSVLPPVVVTNSTETYHGYHDTGFIIRDTRSATRTNTPLADIPQSIQGVTTDLMESQQTQSVVDSLRNVSAVSFARGNGVDQASTLYVRGFVAPIMKNGVADLVSLANVTNGRASGSWSITSLDVPIAAVERVEVLGGADSIIAGGPMEPGGAVNILTKRPQANAIREATLDVGNDGHRRASFDLAGSLSADRRWTYRTVVSATDDKRTFDGYDGARELYLAPSIGYKHDGTSIVTGFSHQISRLPFGGYQSTELTAQGAGADQHTSPWGRPDDHSFAAKTELFYDLEQRLSPNWTFLSKAQYTKLRYDAAGYDSCFQFDIGATSGICSVDLANITSYTRNIENSVRGTFQTGPLHHTLLAGMSYGQTRLGSYNDVSASGSVIVPWPPSDLQLPPVAGPQNLITTDDTFYYTNFFLQDQVTWGRWHVLANVGYEQERNNFSTDTDSNGVEHDTSPPKNAPVYNLGVAYRLNENTALYANTFRSFTPGNTVLDATLNGGPPGVIVAPPTTGRSAEIGIKLDLLNKRMTFSAAVFRATHTNVLQAVGTQTTASTYIDYVLLPSTISRGLELNIAGRLMPGWNLTASYSYIAFQYAKPPGQDPEISQFPRHRANLWTTYDFQSEAWRGWGLGLGLTARSGYTAVPDTGVLGHIAGQTRTDASIYYKSRHWSTTLGIKNLFNRRLYSDFATSTVGVEPTRTLLLTNTFEF</sequence>
<evidence type="ECO:0000256" key="9">
    <source>
        <dbReference type="ARBA" id="ARBA00023065"/>
    </source>
</evidence>
<evidence type="ECO:0000256" key="5">
    <source>
        <dbReference type="ARBA" id="ARBA00022496"/>
    </source>
</evidence>
<dbReference type="InterPro" id="IPR011662">
    <property type="entry name" value="Secretin/TonB_short_N"/>
</dbReference>
<dbReference type="SUPFAM" id="SSF56935">
    <property type="entry name" value="Porins"/>
    <property type="match status" value="1"/>
</dbReference>
<keyword evidence="12 19" id="KW-0675">Receptor</keyword>
<keyword evidence="9" id="KW-0406">Ion transport</keyword>
<dbReference type="InterPro" id="IPR000531">
    <property type="entry name" value="Beta-barrel_TonB"/>
</dbReference>
<dbReference type="RefSeq" id="WP_231879234.1">
    <property type="nucleotide sequence ID" value="NZ_CP013235.1"/>
</dbReference>
<proteinExistence type="inferred from homology"/>
<keyword evidence="11 14" id="KW-0472">Membrane</keyword>
<keyword evidence="13 14" id="KW-0998">Cell outer membrane</keyword>
<evidence type="ECO:0000256" key="7">
    <source>
        <dbReference type="ARBA" id="ARBA00022729"/>
    </source>
</evidence>
<dbReference type="Gene3D" id="3.55.50.30">
    <property type="match status" value="1"/>
</dbReference>
<dbReference type="GO" id="GO:0015891">
    <property type="term" value="P:siderophore transport"/>
    <property type="evidence" value="ECO:0007669"/>
    <property type="project" value="InterPro"/>
</dbReference>
<dbReference type="InterPro" id="IPR039426">
    <property type="entry name" value="TonB-dep_rcpt-like"/>
</dbReference>
<dbReference type="GO" id="GO:0009279">
    <property type="term" value="C:cell outer membrane"/>
    <property type="evidence" value="ECO:0007669"/>
    <property type="project" value="UniProtKB-SubCell"/>
</dbReference>
<evidence type="ECO:0000313" key="20">
    <source>
        <dbReference type="Proteomes" id="UP000071778"/>
    </source>
</evidence>
<feature type="chain" id="PRO_5007277933" evidence="17">
    <location>
        <begin position="25"/>
        <end position="836"/>
    </location>
</feature>
<dbReference type="InterPro" id="IPR012910">
    <property type="entry name" value="Plug_dom"/>
</dbReference>
<evidence type="ECO:0000256" key="6">
    <source>
        <dbReference type="ARBA" id="ARBA00022692"/>
    </source>
</evidence>
<evidence type="ECO:0000256" key="16">
    <source>
        <dbReference type="SAM" id="MobiDB-lite"/>
    </source>
</evidence>
<evidence type="ECO:0000256" key="2">
    <source>
        <dbReference type="ARBA" id="ARBA00009810"/>
    </source>
</evidence>
<dbReference type="CDD" id="cd01347">
    <property type="entry name" value="ligand_gated_channel"/>
    <property type="match status" value="1"/>
</dbReference>
<evidence type="ECO:0000256" key="12">
    <source>
        <dbReference type="ARBA" id="ARBA00023170"/>
    </source>
</evidence>
<dbReference type="PANTHER" id="PTHR32552:SF68">
    <property type="entry name" value="FERRICHROME OUTER MEMBRANE TRANSPORTER_PHAGE RECEPTOR"/>
    <property type="match status" value="1"/>
</dbReference>
<keyword evidence="7 17" id="KW-0732">Signal</keyword>
<feature type="region of interest" description="Disordered" evidence="16">
    <location>
        <begin position="568"/>
        <end position="587"/>
    </location>
</feature>
<organism evidence="19 20">
    <name type="scientific">Collimonas arenae</name>
    <dbReference type="NCBI Taxonomy" id="279058"/>
    <lineage>
        <taxon>Bacteria</taxon>
        <taxon>Pseudomonadati</taxon>
        <taxon>Pseudomonadota</taxon>
        <taxon>Betaproteobacteria</taxon>
        <taxon>Burkholderiales</taxon>
        <taxon>Oxalobacteraceae</taxon>
        <taxon>Collimonas</taxon>
    </lineage>
</organism>
<dbReference type="EMBL" id="CP013235">
    <property type="protein sequence ID" value="AMP09527.1"/>
    <property type="molecule type" value="Genomic_DNA"/>
</dbReference>
<feature type="compositionally biased region" description="Polar residues" evidence="16">
    <location>
        <begin position="568"/>
        <end position="577"/>
    </location>
</feature>
<dbReference type="PROSITE" id="PS52016">
    <property type="entry name" value="TONB_DEPENDENT_REC_3"/>
    <property type="match status" value="1"/>
</dbReference>
<dbReference type="Gene3D" id="2.40.170.20">
    <property type="entry name" value="TonB-dependent receptor, beta-barrel domain"/>
    <property type="match status" value="1"/>
</dbReference>
<dbReference type="InterPro" id="IPR036942">
    <property type="entry name" value="Beta-barrel_TonB_sf"/>
</dbReference>
<dbReference type="PANTHER" id="PTHR32552">
    <property type="entry name" value="FERRICHROME IRON RECEPTOR-RELATED"/>
    <property type="match status" value="1"/>
</dbReference>
<evidence type="ECO:0000313" key="19">
    <source>
        <dbReference type="EMBL" id="AMP09527.1"/>
    </source>
</evidence>
<dbReference type="InterPro" id="IPR037066">
    <property type="entry name" value="Plug_dom_sf"/>
</dbReference>
<keyword evidence="6 14" id="KW-0812">Transmembrane</keyword>
<keyword evidence="8" id="KW-0408">Iron</keyword>
<gene>
    <name evidence="19" type="ORF">CAter282_1748</name>
</gene>
<comment type="similarity">
    <text evidence="2 14 15">Belongs to the TonB-dependent receptor family.</text>
</comment>
<dbReference type="GO" id="GO:0015344">
    <property type="term" value="F:siderophore uptake transmembrane transporter activity"/>
    <property type="evidence" value="ECO:0007669"/>
    <property type="project" value="TreeGrafter"/>
</dbReference>
<protein>
    <submittedName>
        <fullName evidence="19">TonB-dependent siderophore receptor family protein</fullName>
    </submittedName>
</protein>
<evidence type="ECO:0000256" key="15">
    <source>
        <dbReference type="RuleBase" id="RU003357"/>
    </source>
</evidence>
<feature type="signal peptide" evidence="17">
    <location>
        <begin position="1"/>
        <end position="24"/>
    </location>
</feature>
<evidence type="ECO:0000256" key="1">
    <source>
        <dbReference type="ARBA" id="ARBA00004571"/>
    </source>
</evidence>
<keyword evidence="10 15" id="KW-0798">TonB box</keyword>
<keyword evidence="20" id="KW-1185">Reference proteome</keyword>
<evidence type="ECO:0000259" key="18">
    <source>
        <dbReference type="SMART" id="SM00965"/>
    </source>
</evidence>
<comment type="subcellular location">
    <subcellularLocation>
        <location evidence="1 14">Cell outer membrane</location>
        <topology evidence="1 14">Multi-pass membrane protein</topology>
    </subcellularLocation>
</comment>
<evidence type="ECO:0000256" key="10">
    <source>
        <dbReference type="ARBA" id="ARBA00023077"/>
    </source>
</evidence>
<keyword evidence="5" id="KW-0410">Iron transport</keyword>
<feature type="domain" description="Secretin/TonB short N-terminal" evidence="18">
    <location>
        <begin position="54"/>
        <end position="105"/>
    </location>
</feature>
<evidence type="ECO:0000256" key="17">
    <source>
        <dbReference type="SAM" id="SignalP"/>
    </source>
</evidence>
<dbReference type="NCBIfam" id="TIGR01783">
    <property type="entry name" value="TonB-siderophor"/>
    <property type="match status" value="1"/>
</dbReference>
<keyword evidence="4 14" id="KW-1134">Transmembrane beta strand</keyword>
<dbReference type="AlphaFoldDB" id="A0A127QHJ4"/>
<reference evidence="19 20" key="1">
    <citation type="submission" date="2015-11" db="EMBL/GenBank/DDBJ databases">
        <title>Exploring the genomic traits of fungus-feeding bacterial genus Collimonas.</title>
        <authorList>
            <person name="Song C."/>
            <person name="Schmidt R."/>
            <person name="de Jager V."/>
            <person name="Krzyzanowska D."/>
            <person name="Jongedijk E."/>
            <person name="Cankar K."/>
            <person name="Beekwilder J."/>
            <person name="van Veen A."/>
            <person name="de Boer W."/>
            <person name="van Veen J.A."/>
            <person name="Garbeva P."/>
        </authorList>
    </citation>
    <scope>NUCLEOTIDE SEQUENCE [LARGE SCALE GENOMIC DNA]</scope>
    <source>
        <strain evidence="19 20">Ter282</strain>
    </source>
</reference>
<name>A0A127QHJ4_9BURK</name>
<dbReference type="GO" id="GO:0038023">
    <property type="term" value="F:signaling receptor activity"/>
    <property type="evidence" value="ECO:0007669"/>
    <property type="project" value="InterPro"/>
</dbReference>
<dbReference type="Pfam" id="PF07715">
    <property type="entry name" value="Plug"/>
    <property type="match status" value="1"/>
</dbReference>
<dbReference type="Gene3D" id="2.170.130.10">
    <property type="entry name" value="TonB-dependent receptor, plug domain"/>
    <property type="match status" value="1"/>
</dbReference>